<dbReference type="EMBL" id="BSEC01000001">
    <property type="protein sequence ID" value="GLI93593.1"/>
    <property type="molecule type" value="Genomic_DNA"/>
</dbReference>
<comment type="caution">
    <text evidence="2">The sequence shown here is derived from an EMBL/GenBank/DDBJ whole genome shotgun (WGS) entry which is preliminary data.</text>
</comment>
<gene>
    <name evidence="2" type="ORF">LMG27198_25850</name>
</gene>
<sequence length="92" mass="10176">MGSPNYRHFLQEAQRNIEVGRLLDAERLLIHAAGAIGDYPEKTRILGWAQAIRAREHARKVRELSGRAIRLTPEPPPVDLAGLGTMAPEGRA</sequence>
<proteinExistence type="predicted"/>
<keyword evidence="3" id="KW-1185">Reference proteome</keyword>
<organism evidence="2 3">
    <name type="scientific">Methylocystis echinoides</name>
    <dbReference type="NCBI Taxonomy" id="29468"/>
    <lineage>
        <taxon>Bacteria</taxon>
        <taxon>Pseudomonadati</taxon>
        <taxon>Pseudomonadota</taxon>
        <taxon>Alphaproteobacteria</taxon>
        <taxon>Hyphomicrobiales</taxon>
        <taxon>Methylocystaceae</taxon>
        <taxon>Methylocystis</taxon>
    </lineage>
</organism>
<dbReference type="AlphaFoldDB" id="A0A9W6LSH7"/>
<dbReference type="RefSeq" id="WP_281803490.1">
    <property type="nucleotide sequence ID" value="NZ_BSEC01000001.1"/>
</dbReference>
<protein>
    <submittedName>
        <fullName evidence="2">Uncharacterized protein</fullName>
    </submittedName>
</protein>
<name>A0A9W6LSH7_9HYPH</name>
<evidence type="ECO:0000313" key="3">
    <source>
        <dbReference type="Proteomes" id="UP001144323"/>
    </source>
</evidence>
<evidence type="ECO:0000256" key="1">
    <source>
        <dbReference type="SAM" id="MobiDB-lite"/>
    </source>
</evidence>
<evidence type="ECO:0000313" key="2">
    <source>
        <dbReference type="EMBL" id="GLI93593.1"/>
    </source>
</evidence>
<accession>A0A9W6LSH7</accession>
<dbReference type="Proteomes" id="UP001144323">
    <property type="component" value="Unassembled WGS sequence"/>
</dbReference>
<feature type="region of interest" description="Disordered" evidence="1">
    <location>
        <begin position="67"/>
        <end position="92"/>
    </location>
</feature>
<reference evidence="2" key="1">
    <citation type="journal article" date="2023" name="Int. J. Syst. Evol. Microbiol.">
        <title>Methylocystis iwaonis sp. nov., a type II methane-oxidizing bacterium from surface soil of a rice paddy field in Japan, and emended description of the genus Methylocystis (ex Whittenbury et al. 1970) Bowman et al. 1993.</title>
        <authorList>
            <person name="Kaise H."/>
            <person name="Sawadogo J.B."/>
            <person name="Alam M.S."/>
            <person name="Ueno C."/>
            <person name="Dianou D."/>
            <person name="Shinjo R."/>
            <person name="Asakawa S."/>
        </authorList>
    </citation>
    <scope>NUCLEOTIDE SEQUENCE</scope>
    <source>
        <strain evidence="2">LMG27198</strain>
    </source>
</reference>